<dbReference type="PANTHER" id="PTHR11439:SF440">
    <property type="entry name" value="INTEGRASE CATALYTIC DOMAIN-CONTAINING PROTEIN"/>
    <property type="match status" value="1"/>
</dbReference>
<dbReference type="Pfam" id="PF07727">
    <property type="entry name" value="RVT_2"/>
    <property type="match status" value="1"/>
</dbReference>
<name>A0A024GL75_9STRA</name>
<dbReference type="InterPro" id="IPR013103">
    <property type="entry name" value="RVT_2"/>
</dbReference>
<dbReference type="AlphaFoldDB" id="A0A024GL75"/>
<keyword evidence="3" id="KW-1185">Reference proteome</keyword>
<dbReference type="Proteomes" id="UP000053237">
    <property type="component" value="Unassembled WGS sequence"/>
</dbReference>
<reference evidence="2 3" key="1">
    <citation type="submission" date="2012-05" db="EMBL/GenBank/DDBJ databases">
        <title>Recombination and specialization in a pathogen metapopulation.</title>
        <authorList>
            <person name="Gardiner A."/>
            <person name="Kemen E."/>
            <person name="Schultz-Larsen T."/>
            <person name="MacLean D."/>
            <person name="Van Oosterhout C."/>
            <person name="Jones J.D.G."/>
        </authorList>
    </citation>
    <scope>NUCLEOTIDE SEQUENCE [LARGE SCALE GENOMIC DNA]</scope>
    <source>
        <strain evidence="2 3">Ac Nc2</strain>
    </source>
</reference>
<evidence type="ECO:0000313" key="2">
    <source>
        <dbReference type="EMBL" id="CCI47280.1"/>
    </source>
</evidence>
<evidence type="ECO:0000259" key="1">
    <source>
        <dbReference type="Pfam" id="PF07727"/>
    </source>
</evidence>
<dbReference type="EMBL" id="CAIX01000163">
    <property type="protein sequence ID" value="CCI47280.1"/>
    <property type="molecule type" value="Genomic_DNA"/>
</dbReference>
<gene>
    <name evidence="2" type="ORF">BN9_082870</name>
</gene>
<accession>A0A024GL75</accession>
<dbReference type="PANTHER" id="PTHR11439">
    <property type="entry name" value="GAG-POL-RELATED RETROTRANSPOSON"/>
    <property type="match status" value="1"/>
</dbReference>
<proteinExistence type="predicted"/>
<organism evidence="2 3">
    <name type="scientific">Albugo candida</name>
    <dbReference type="NCBI Taxonomy" id="65357"/>
    <lineage>
        <taxon>Eukaryota</taxon>
        <taxon>Sar</taxon>
        <taxon>Stramenopiles</taxon>
        <taxon>Oomycota</taxon>
        <taxon>Peronosporomycetes</taxon>
        <taxon>Albuginales</taxon>
        <taxon>Albuginaceae</taxon>
        <taxon>Albugo</taxon>
    </lineage>
</organism>
<comment type="caution">
    <text evidence="2">The sequence shown here is derived from an EMBL/GenBank/DDBJ whole genome shotgun (WGS) entry which is preliminary data.</text>
</comment>
<dbReference type="InParanoid" id="A0A024GL75"/>
<dbReference type="STRING" id="65357.A0A024GL75"/>
<sequence length="504" mass="56377">MVTRNQGRKASSQDIVSVLIEPDPKTYNQAMKSVKHVEWKEAADAELASMEENRTWTIVPRTNDIKALHTKWVFKRKTDANGNLERFKARMVACGNKQVLGVNYDMTVAAVMDLGTAKLILALARIWGMPARHGDGPNAYVKAPTEKNLDLYLHVPQGMKISTSKLDELGVTSRDQVVLRLQKSLYGLKQAGRLWSHLLHEKLSDAGFKQSLTDSCLYYDQDTIGITVLGSFNRPVSKFLGMRVRYNDEDGYYLDQEPSICELMTKMGMDEAHPVLTPIGQDYSDSTTSNSEYLEIRLVKKATTLAGSLLWIARCTRPDISFAMHKLTRRTHAPTTADWASGVRVVKYLKGTKSLKLYLGGEVCTNSREVTLEAFSDADYAADDETRKSISGTAFTLNGMTISWSCKKQHSVALSTMEAEFVAASKTSQELLGAKKLFSELKAKVKEPMILWMDNQAAISQSLNEATSIKAEHIDVRLKFVRANMVRKIIAPRYVHTSKMMADL</sequence>
<evidence type="ECO:0000313" key="3">
    <source>
        <dbReference type="Proteomes" id="UP000053237"/>
    </source>
</evidence>
<protein>
    <recommendedName>
        <fullName evidence="1">Reverse transcriptase Ty1/copia-type domain-containing protein</fullName>
    </recommendedName>
</protein>
<dbReference type="OrthoDB" id="165748at2759"/>
<feature type="domain" description="Reverse transcriptase Ty1/copia-type" evidence="1">
    <location>
        <begin position="53"/>
        <end position="222"/>
    </location>
</feature>
<dbReference type="CDD" id="cd09272">
    <property type="entry name" value="RNase_HI_RT_Ty1"/>
    <property type="match status" value="1"/>
</dbReference>